<dbReference type="PANTHER" id="PTHR38167">
    <property type="entry name" value="C2H2-TYPE DOMAIN-CONTAINING PROTEIN"/>
    <property type="match status" value="1"/>
</dbReference>
<name>A0A443HJL5_BYSSP</name>
<evidence type="ECO:0000313" key="2">
    <source>
        <dbReference type="EMBL" id="RWQ91984.1"/>
    </source>
</evidence>
<sequence>MRSTTQNNEIYQNGLSPRLNDAIESLSKPLLRAIVRDICINVPGARDYATNKLFVAYDDSKDDDDDQSSTASSSEGEDGERENTKPEKKPGAAPAPIAGTKRLRLRYVRCENCEQQFDIVTNTATSCRYHPEYSEPDYDLFVDHDEDCHGTIDSSEMREQFPEKFIYPCCDRTGVEEPCTVDWHRESDYAKKFRR</sequence>
<feature type="region of interest" description="Disordered" evidence="1">
    <location>
        <begin position="58"/>
        <end position="96"/>
    </location>
</feature>
<proteinExistence type="predicted"/>
<dbReference type="Proteomes" id="UP000283841">
    <property type="component" value="Unassembled WGS sequence"/>
</dbReference>
<dbReference type="AlphaFoldDB" id="A0A443HJL5"/>
<gene>
    <name evidence="2" type="ORF">C8Q69DRAFT_113590</name>
</gene>
<protein>
    <submittedName>
        <fullName evidence="2">Uncharacterized protein</fullName>
    </submittedName>
</protein>
<dbReference type="EMBL" id="RCNU01000015">
    <property type="protein sequence ID" value="RWQ91984.1"/>
    <property type="molecule type" value="Genomic_DNA"/>
</dbReference>
<dbReference type="RefSeq" id="XP_028481629.1">
    <property type="nucleotide sequence ID" value="XM_028625141.1"/>
</dbReference>
<dbReference type="GeneID" id="39594418"/>
<organism evidence="2 3">
    <name type="scientific">Byssochlamys spectabilis</name>
    <name type="common">Paecilomyces variotii</name>
    <dbReference type="NCBI Taxonomy" id="264951"/>
    <lineage>
        <taxon>Eukaryota</taxon>
        <taxon>Fungi</taxon>
        <taxon>Dikarya</taxon>
        <taxon>Ascomycota</taxon>
        <taxon>Pezizomycotina</taxon>
        <taxon>Eurotiomycetes</taxon>
        <taxon>Eurotiomycetidae</taxon>
        <taxon>Eurotiales</taxon>
        <taxon>Thermoascaceae</taxon>
        <taxon>Paecilomyces</taxon>
    </lineage>
</organism>
<keyword evidence="3" id="KW-1185">Reference proteome</keyword>
<reference evidence="2 3" key="1">
    <citation type="journal article" date="2018" name="Front. Microbiol.">
        <title>Genomic and genetic insights into a cosmopolitan fungus, Paecilomyces variotii (Eurotiales).</title>
        <authorList>
            <person name="Urquhart A.S."/>
            <person name="Mondo S.J."/>
            <person name="Makela M.R."/>
            <person name="Hane J.K."/>
            <person name="Wiebenga A."/>
            <person name="He G."/>
            <person name="Mihaltcheva S."/>
            <person name="Pangilinan J."/>
            <person name="Lipzen A."/>
            <person name="Barry K."/>
            <person name="de Vries R.P."/>
            <person name="Grigoriev I.V."/>
            <person name="Idnurm A."/>
        </authorList>
    </citation>
    <scope>NUCLEOTIDE SEQUENCE [LARGE SCALE GENOMIC DNA]</scope>
    <source>
        <strain evidence="2 3">CBS 101075</strain>
    </source>
</reference>
<dbReference type="STRING" id="264951.A0A443HJL5"/>
<feature type="compositionally biased region" description="Basic and acidic residues" evidence="1">
    <location>
        <begin position="81"/>
        <end position="90"/>
    </location>
</feature>
<dbReference type="PANTHER" id="PTHR38167:SF1">
    <property type="entry name" value="C2H2-TYPE DOMAIN-CONTAINING PROTEIN"/>
    <property type="match status" value="1"/>
</dbReference>
<dbReference type="VEuPathDB" id="FungiDB:C8Q69DRAFT_113590"/>
<evidence type="ECO:0000313" key="3">
    <source>
        <dbReference type="Proteomes" id="UP000283841"/>
    </source>
</evidence>
<comment type="caution">
    <text evidence="2">The sequence shown here is derived from an EMBL/GenBank/DDBJ whole genome shotgun (WGS) entry which is preliminary data.</text>
</comment>
<accession>A0A443HJL5</accession>
<evidence type="ECO:0000256" key="1">
    <source>
        <dbReference type="SAM" id="MobiDB-lite"/>
    </source>
</evidence>